<dbReference type="PANTHER" id="PTHR10509:SF14">
    <property type="entry name" value="CAFFEOYL-COA O-METHYLTRANSFERASE 3-RELATED"/>
    <property type="match status" value="1"/>
</dbReference>
<dbReference type="InterPro" id="IPR050362">
    <property type="entry name" value="Cation-dep_OMT"/>
</dbReference>
<dbReference type="Proteomes" id="UP000216533">
    <property type="component" value="Unassembled WGS sequence"/>
</dbReference>
<comment type="caution">
    <text evidence="4">The sequence shown here is derived from an EMBL/GenBank/DDBJ whole genome shotgun (WGS) entry which is preliminary data.</text>
</comment>
<dbReference type="GO" id="GO:0008757">
    <property type="term" value="F:S-adenosylmethionine-dependent methyltransferase activity"/>
    <property type="evidence" value="ECO:0007669"/>
    <property type="project" value="TreeGrafter"/>
</dbReference>
<dbReference type="PROSITE" id="PS51682">
    <property type="entry name" value="SAM_OMT_I"/>
    <property type="match status" value="1"/>
</dbReference>
<dbReference type="EMBL" id="NMVI01000029">
    <property type="protein sequence ID" value="OYN84146.1"/>
    <property type="molecule type" value="Genomic_DNA"/>
</dbReference>
<gene>
    <name evidence="4" type="ORF">CGZ92_13815</name>
</gene>
<dbReference type="SUPFAM" id="SSF53335">
    <property type="entry name" value="S-adenosyl-L-methionine-dependent methyltransferases"/>
    <property type="match status" value="1"/>
</dbReference>
<dbReference type="RefSeq" id="WP_094451977.1">
    <property type="nucleotide sequence ID" value="NZ_NMVI01000029.1"/>
</dbReference>
<dbReference type="Pfam" id="PF01596">
    <property type="entry name" value="Methyltransf_3"/>
    <property type="match status" value="1"/>
</dbReference>
<dbReference type="CDD" id="cd02440">
    <property type="entry name" value="AdoMet_MTases"/>
    <property type="match status" value="1"/>
</dbReference>
<evidence type="ECO:0000256" key="3">
    <source>
        <dbReference type="ARBA" id="ARBA00022691"/>
    </source>
</evidence>
<keyword evidence="2 4" id="KW-0808">Transferase</keyword>
<name>A0A255DXY4_9ACTN</name>
<protein>
    <submittedName>
        <fullName evidence="4">Methyltransferase</fullName>
    </submittedName>
</protein>
<accession>A0A255DXY4</accession>
<dbReference type="GO" id="GO:0008171">
    <property type="term" value="F:O-methyltransferase activity"/>
    <property type="evidence" value="ECO:0007669"/>
    <property type="project" value="InterPro"/>
</dbReference>
<proteinExistence type="predicted"/>
<evidence type="ECO:0000256" key="2">
    <source>
        <dbReference type="ARBA" id="ARBA00022679"/>
    </source>
</evidence>
<dbReference type="Gene3D" id="3.40.50.150">
    <property type="entry name" value="Vaccinia Virus protein VP39"/>
    <property type="match status" value="1"/>
</dbReference>
<evidence type="ECO:0000313" key="4">
    <source>
        <dbReference type="EMBL" id="OYN84146.1"/>
    </source>
</evidence>
<evidence type="ECO:0000313" key="5">
    <source>
        <dbReference type="Proteomes" id="UP000216533"/>
    </source>
</evidence>
<reference evidence="4 5" key="1">
    <citation type="submission" date="2017-07" db="EMBL/GenBank/DDBJ databases">
        <title>Draft whole genome sequences of clinical Proprionibacteriaceae strains.</title>
        <authorList>
            <person name="Bernier A.-M."/>
            <person name="Bernard K."/>
            <person name="Domingo M.-C."/>
        </authorList>
    </citation>
    <scope>NUCLEOTIDE SEQUENCE [LARGE SCALE GENOMIC DNA]</scope>
    <source>
        <strain evidence="4 5">NML 160184</strain>
    </source>
</reference>
<evidence type="ECO:0000256" key="1">
    <source>
        <dbReference type="ARBA" id="ARBA00022603"/>
    </source>
</evidence>
<keyword evidence="1 4" id="KW-0489">Methyltransferase</keyword>
<dbReference type="GO" id="GO:0032259">
    <property type="term" value="P:methylation"/>
    <property type="evidence" value="ECO:0007669"/>
    <property type="project" value="UniProtKB-KW"/>
</dbReference>
<dbReference type="AlphaFoldDB" id="A0A255DXY4"/>
<organism evidence="4 5">
    <name type="scientific">Parenemella sanctibonifatiensis</name>
    <dbReference type="NCBI Taxonomy" id="2016505"/>
    <lineage>
        <taxon>Bacteria</taxon>
        <taxon>Bacillati</taxon>
        <taxon>Actinomycetota</taxon>
        <taxon>Actinomycetes</taxon>
        <taxon>Propionibacteriales</taxon>
        <taxon>Propionibacteriaceae</taxon>
        <taxon>Parenemella</taxon>
    </lineage>
</organism>
<dbReference type="InterPro" id="IPR002935">
    <property type="entry name" value="SAM_O-MeTrfase"/>
</dbReference>
<sequence>MTADPQPHRYESTKAWREVDDYFAGALVQEDEALTAARQSSSRTTMPNAEVAPPQGALLGLIAQMIGARRVLEFGTLAGYSTIWFARAVGTSGSVTSLELEEQNATIARANLARAGVGDRVRVIVGDATASARQLIDDRTEPFDLVFIDADKPNNPRYLAAALELTGPGAVIVIDNVVRNGAVTDANNADPRVKGVRAVVADIAAHPGLSATALQTVGVKGWDGLIVARRL</sequence>
<dbReference type="PANTHER" id="PTHR10509">
    <property type="entry name" value="O-METHYLTRANSFERASE-RELATED"/>
    <property type="match status" value="1"/>
</dbReference>
<keyword evidence="3" id="KW-0949">S-adenosyl-L-methionine</keyword>
<dbReference type="InterPro" id="IPR029063">
    <property type="entry name" value="SAM-dependent_MTases_sf"/>
</dbReference>